<reference evidence="2 3" key="1">
    <citation type="submission" date="2022-03" db="EMBL/GenBank/DDBJ databases">
        <title>Hymenobactersp. isolated from the air.</title>
        <authorList>
            <person name="Won M."/>
            <person name="Kwon S.-W."/>
        </authorList>
    </citation>
    <scope>NUCLEOTIDE SEQUENCE [LARGE SCALE GENOMIC DNA]</scope>
    <source>
        <strain evidence="2 3">KACC 22596</strain>
    </source>
</reference>
<evidence type="ECO:0008006" key="4">
    <source>
        <dbReference type="Google" id="ProtNLM"/>
    </source>
</evidence>
<feature type="region of interest" description="Disordered" evidence="1">
    <location>
        <begin position="26"/>
        <end position="79"/>
    </location>
</feature>
<keyword evidence="3" id="KW-1185">Reference proteome</keyword>
<evidence type="ECO:0000256" key="1">
    <source>
        <dbReference type="SAM" id="MobiDB-lite"/>
    </source>
</evidence>
<dbReference type="EMBL" id="CP094534">
    <property type="protein sequence ID" value="UOE33151.1"/>
    <property type="molecule type" value="Genomic_DNA"/>
</dbReference>
<organism evidence="2 3">
    <name type="scientific">Hymenobacter monticola</name>
    <dbReference type="NCBI Taxonomy" id="1705399"/>
    <lineage>
        <taxon>Bacteria</taxon>
        <taxon>Pseudomonadati</taxon>
        <taxon>Bacteroidota</taxon>
        <taxon>Cytophagia</taxon>
        <taxon>Cytophagales</taxon>
        <taxon>Hymenobacteraceae</taxon>
        <taxon>Hymenobacter</taxon>
    </lineage>
</organism>
<proteinExistence type="predicted"/>
<dbReference type="RefSeq" id="WP_243512806.1">
    <property type="nucleotide sequence ID" value="NZ_CP094534.1"/>
</dbReference>
<sequence length="79" mass="8176">MSTSLLPRLLLLALLAGCGQKSDGTSYGVNPAKHPDGHLLAPKDSGRVDHETHRGMPKATEATVISNGSTQGHVGHPGQ</sequence>
<evidence type="ECO:0000313" key="2">
    <source>
        <dbReference type="EMBL" id="UOE33151.1"/>
    </source>
</evidence>
<feature type="compositionally biased region" description="Basic and acidic residues" evidence="1">
    <location>
        <begin position="44"/>
        <end position="54"/>
    </location>
</feature>
<accession>A0ABY4B616</accession>
<evidence type="ECO:0000313" key="3">
    <source>
        <dbReference type="Proteomes" id="UP000831390"/>
    </source>
</evidence>
<name>A0ABY4B616_9BACT</name>
<gene>
    <name evidence="2" type="ORF">MTP16_18730</name>
</gene>
<dbReference type="Proteomes" id="UP000831390">
    <property type="component" value="Chromosome"/>
</dbReference>
<protein>
    <recommendedName>
        <fullName evidence="4">Lipoprotein</fullName>
    </recommendedName>
</protein>
<feature type="compositionally biased region" description="Polar residues" evidence="1">
    <location>
        <begin position="63"/>
        <end position="72"/>
    </location>
</feature>